<keyword evidence="3" id="KW-1185">Reference proteome</keyword>
<keyword evidence="1" id="KW-0472">Membrane</keyword>
<evidence type="ECO:0000256" key="1">
    <source>
        <dbReference type="SAM" id="Phobius"/>
    </source>
</evidence>
<protein>
    <submittedName>
        <fullName evidence="2">Uncharacterized protein</fullName>
    </submittedName>
</protein>
<accession>E7RN33</accession>
<comment type="caution">
    <text evidence="2">The sequence shown here is derived from an EMBL/GenBank/DDBJ whole genome shotgun (WGS) entry which is preliminary data.</text>
</comment>
<feature type="transmembrane region" description="Helical" evidence="1">
    <location>
        <begin position="12"/>
        <end position="34"/>
    </location>
</feature>
<name>E7RN33_9BACT</name>
<dbReference type="Proteomes" id="UP000005580">
    <property type="component" value="Unassembled WGS sequence"/>
</dbReference>
<dbReference type="HOGENOM" id="CLU_2772486_0_0_10"/>
<proteinExistence type="predicted"/>
<keyword evidence="1" id="KW-0812">Transmembrane</keyword>
<gene>
    <name evidence="2" type="ORF">HMPREF0663_10533</name>
</gene>
<dbReference type="EMBL" id="AEPE02000002">
    <property type="protein sequence ID" value="EFZ38164.1"/>
    <property type="molecule type" value="Genomic_DNA"/>
</dbReference>
<keyword evidence="1" id="KW-1133">Transmembrane helix</keyword>
<evidence type="ECO:0000313" key="3">
    <source>
        <dbReference type="Proteomes" id="UP000005580"/>
    </source>
</evidence>
<evidence type="ECO:0000313" key="2">
    <source>
        <dbReference type="EMBL" id="EFZ38164.1"/>
    </source>
</evidence>
<reference evidence="2" key="1">
    <citation type="submission" date="2011-01" db="EMBL/GenBank/DDBJ databases">
        <authorList>
            <person name="Muzny D."/>
            <person name="Qin X."/>
            <person name="Buhay C."/>
            <person name="Dugan-Rocha S."/>
            <person name="Ding Y."/>
            <person name="Chen G."/>
            <person name="Hawes A."/>
            <person name="Holder M."/>
            <person name="Jhangiani S."/>
            <person name="Johnson A."/>
            <person name="Khan Z."/>
            <person name="Li Z."/>
            <person name="Liu W."/>
            <person name="Liu X."/>
            <person name="Perez L."/>
            <person name="Shen H."/>
            <person name="Wang Q."/>
            <person name="Watt J."/>
            <person name="Xi L."/>
            <person name="Xin Y."/>
            <person name="Zhou J."/>
            <person name="Deng J."/>
            <person name="Jiang H."/>
            <person name="Liu Y."/>
            <person name="Qu J."/>
            <person name="Song X.-Z."/>
            <person name="Zhang L."/>
            <person name="Villasana D."/>
            <person name="Johnson A."/>
            <person name="Liu J."/>
            <person name="Liyanage D."/>
            <person name="Lorensuhewa L."/>
            <person name="Robinson T."/>
            <person name="Song A."/>
            <person name="Song B.-B."/>
            <person name="Dinh H."/>
            <person name="Thornton R."/>
            <person name="Coyle M."/>
            <person name="Francisco L."/>
            <person name="Jackson L."/>
            <person name="Javaid M."/>
            <person name="Korchina V."/>
            <person name="Kovar C."/>
            <person name="Mata R."/>
            <person name="Mathew T."/>
            <person name="Ngo R."/>
            <person name="Nguyen L."/>
            <person name="Nguyen N."/>
            <person name="Okwuonu G."/>
            <person name="Ongeri F."/>
            <person name="Pham C."/>
            <person name="Simmons D."/>
            <person name="Wilczek-Boney K."/>
            <person name="Hale W."/>
            <person name="Jakkamsetti A."/>
            <person name="Pham P."/>
            <person name="Ruth R."/>
            <person name="San Lucas F."/>
            <person name="Warren J."/>
            <person name="Zhang J."/>
            <person name="Zhao Z."/>
            <person name="Zhou C."/>
            <person name="Zhu D."/>
            <person name="Lee S."/>
            <person name="Bess C."/>
            <person name="Blankenburg K."/>
            <person name="Forbes L."/>
            <person name="Fu Q."/>
            <person name="Gubbala S."/>
            <person name="Hirani K."/>
            <person name="Jayaseelan J.C."/>
            <person name="Lara F."/>
            <person name="Munidasa M."/>
            <person name="Palculict T."/>
            <person name="Patil S."/>
            <person name="Pu L.-L."/>
            <person name="Saada N."/>
            <person name="Tang L."/>
            <person name="Weissenberger G."/>
            <person name="Zhu Y."/>
            <person name="Hemphill L."/>
            <person name="Shang Y."/>
            <person name="Youmans B."/>
            <person name="Ayvaz T."/>
            <person name="Ross M."/>
            <person name="Santibanez J."/>
            <person name="Aqrawi P."/>
            <person name="Gross S."/>
            <person name="Joshi V."/>
            <person name="Fowler G."/>
            <person name="Nazareth L."/>
            <person name="Reid J."/>
            <person name="Worley K."/>
            <person name="Petrosino J."/>
            <person name="Highlander S."/>
            <person name="Gibbs R."/>
        </authorList>
    </citation>
    <scope>NUCLEOTIDE SEQUENCE [LARGE SCALE GENOMIC DNA]</scope>
    <source>
        <strain evidence="2">ATCC 33269</strain>
    </source>
</reference>
<organism evidence="2 3">
    <name type="scientific">Hoylesella oralis ATCC 33269</name>
    <dbReference type="NCBI Taxonomy" id="873533"/>
    <lineage>
        <taxon>Bacteria</taxon>
        <taxon>Pseudomonadati</taxon>
        <taxon>Bacteroidota</taxon>
        <taxon>Bacteroidia</taxon>
        <taxon>Bacteroidales</taxon>
        <taxon>Prevotellaceae</taxon>
        <taxon>Hoylesella</taxon>
    </lineage>
</organism>
<sequence>MATSILGNNPILIFFMALSYFWVLSVSASCRTGYKLRIFLFRSIGTGHLHAAADTYIHGQQTTFILYQL</sequence>
<dbReference type="AlphaFoldDB" id="E7RN33"/>